<organism evidence="19 20">
    <name type="scientific">Erinaceus europaeus</name>
    <name type="common">Western European hedgehog</name>
    <dbReference type="NCBI Taxonomy" id="9365"/>
    <lineage>
        <taxon>Eukaryota</taxon>
        <taxon>Metazoa</taxon>
        <taxon>Chordata</taxon>
        <taxon>Craniata</taxon>
        <taxon>Vertebrata</taxon>
        <taxon>Euteleostomi</taxon>
        <taxon>Mammalia</taxon>
        <taxon>Eutheria</taxon>
        <taxon>Laurasiatheria</taxon>
        <taxon>Eulipotyphla</taxon>
        <taxon>Erinaceidae</taxon>
        <taxon>Erinaceinae</taxon>
        <taxon>Erinaceus</taxon>
    </lineage>
</organism>
<keyword evidence="5" id="KW-0378">Hydrolase</keyword>
<dbReference type="GO" id="GO:0046856">
    <property type="term" value="P:phosphatidylinositol dephosphorylation"/>
    <property type="evidence" value="ECO:0007669"/>
    <property type="project" value="InterPro"/>
</dbReference>
<dbReference type="InParanoid" id="A0A1S2ZM74"/>
<dbReference type="eggNOG" id="KOG0565">
    <property type="taxonomic scope" value="Eukaryota"/>
</dbReference>
<dbReference type="GO" id="GO:0005930">
    <property type="term" value="C:axoneme"/>
    <property type="evidence" value="ECO:0007669"/>
    <property type="project" value="TreeGrafter"/>
</dbReference>
<dbReference type="InterPro" id="IPR036691">
    <property type="entry name" value="Endo/exonu/phosph_ase_sf"/>
</dbReference>
<evidence type="ECO:0000256" key="17">
    <source>
        <dbReference type="SAM" id="MobiDB-lite"/>
    </source>
</evidence>
<keyword evidence="19" id="KW-1185">Reference proteome</keyword>
<feature type="region of interest" description="Disordered" evidence="17">
    <location>
        <begin position="1"/>
        <end position="140"/>
    </location>
</feature>
<dbReference type="GO" id="GO:0005634">
    <property type="term" value="C:nucleus"/>
    <property type="evidence" value="ECO:0007669"/>
    <property type="project" value="TreeGrafter"/>
</dbReference>
<evidence type="ECO:0000256" key="5">
    <source>
        <dbReference type="ARBA" id="ARBA00022801"/>
    </source>
</evidence>
<dbReference type="SUPFAM" id="SSF56219">
    <property type="entry name" value="DNase I-like"/>
    <property type="match status" value="1"/>
</dbReference>
<dbReference type="SMART" id="SM00128">
    <property type="entry name" value="IPPc"/>
    <property type="match status" value="1"/>
</dbReference>
<dbReference type="CDD" id="cd09095">
    <property type="entry name" value="INPP5c_INPP5E-like"/>
    <property type="match status" value="1"/>
</dbReference>
<dbReference type="STRING" id="9365.ENSEEUP00000014452"/>
<evidence type="ECO:0000313" key="19">
    <source>
        <dbReference type="Proteomes" id="UP001652624"/>
    </source>
</evidence>
<dbReference type="EC" id="3.1.3.36" evidence="4"/>
<keyword evidence="6" id="KW-0443">Lipid metabolism</keyword>
<evidence type="ECO:0000256" key="9">
    <source>
        <dbReference type="ARBA" id="ARBA00050516"/>
    </source>
</evidence>
<evidence type="ECO:0000256" key="13">
    <source>
        <dbReference type="ARBA" id="ARBA00075837"/>
    </source>
</evidence>
<dbReference type="Pfam" id="PF22669">
    <property type="entry name" value="Exo_endo_phos2"/>
    <property type="match status" value="1"/>
</dbReference>
<feature type="compositionally biased region" description="Basic and acidic residues" evidence="17">
    <location>
        <begin position="83"/>
        <end position="95"/>
    </location>
</feature>
<dbReference type="GO" id="GO:0032580">
    <property type="term" value="C:Golgi cisterna membrane"/>
    <property type="evidence" value="ECO:0007669"/>
    <property type="project" value="UniProtKB-SubCell"/>
</dbReference>
<comment type="catalytic activity">
    <reaction evidence="9">
        <text>a 1,2-diacyl-sn-glycero-3-phospho-(1D-myo-inositol-4,5-bisphosphate) + H2O = a 1,2-diacyl-sn-glycero-3-phospho-(1D-myo-inositol 4-phosphate) + phosphate</text>
        <dbReference type="Rhea" id="RHEA:22764"/>
        <dbReference type="ChEBI" id="CHEBI:15377"/>
        <dbReference type="ChEBI" id="CHEBI:43474"/>
        <dbReference type="ChEBI" id="CHEBI:58178"/>
        <dbReference type="ChEBI" id="CHEBI:58456"/>
        <dbReference type="EC" id="3.1.3.36"/>
    </reaction>
    <physiologicalReaction direction="left-to-right" evidence="9">
        <dbReference type="Rhea" id="RHEA:22765"/>
    </physiologicalReaction>
</comment>
<name>A0A1S2ZM74_ERIEU</name>
<evidence type="ECO:0000256" key="6">
    <source>
        <dbReference type="ARBA" id="ARBA00023098"/>
    </source>
</evidence>
<proteinExistence type="predicted"/>
<comment type="subcellular location">
    <subcellularLocation>
        <location evidence="1">Cell projection</location>
        <location evidence="1">Cilium</location>
    </subcellularLocation>
    <subcellularLocation>
        <location evidence="2">Golgi apparatus</location>
        <location evidence="2">Golgi stack membrane</location>
        <topology evidence="2">Peripheral membrane protein</topology>
        <orientation evidence="2">Cytoplasmic side</orientation>
    </subcellularLocation>
</comment>
<comment type="subunit">
    <text evidence="11">Interacts (when prenylated) with PDE6D; this is important for normal location in cilia.</text>
</comment>
<evidence type="ECO:0000256" key="12">
    <source>
        <dbReference type="ARBA" id="ARBA00068933"/>
    </source>
</evidence>
<evidence type="ECO:0000256" key="15">
    <source>
        <dbReference type="ARBA" id="ARBA00080252"/>
    </source>
</evidence>
<dbReference type="GO" id="GO:0034485">
    <property type="term" value="F:phosphatidylinositol-3,4,5-trisphosphate 5-phosphatase activity"/>
    <property type="evidence" value="ECO:0007669"/>
    <property type="project" value="UniProtKB-EC"/>
</dbReference>
<evidence type="ECO:0000256" key="14">
    <source>
        <dbReference type="ARBA" id="ARBA00079915"/>
    </source>
</evidence>
<evidence type="ECO:0000259" key="18">
    <source>
        <dbReference type="SMART" id="SM00128"/>
    </source>
</evidence>
<evidence type="ECO:0000256" key="3">
    <source>
        <dbReference type="ARBA" id="ARBA00012981"/>
    </source>
</evidence>
<dbReference type="InterPro" id="IPR000300">
    <property type="entry name" value="IPPc"/>
</dbReference>
<evidence type="ECO:0000256" key="11">
    <source>
        <dbReference type="ARBA" id="ARBA00061856"/>
    </source>
</evidence>
<dbReference type="FunFam" id="3.60.10.10:FF:000039">
    <property type="entry name" value="72 kDa inositol polyphosphate 5-phosphatase"/>
    <property type="match status" value="1"/>
</dbReference>
<protein>
    <recommendedName>
        <fullName evidence="12">Phosphatidylinositol polyphosphate 5-phosphatase type IV</fullName>
        <ecNumber evidence="4">3.1.3.36</ecNumber>
        <ecNumber evidence="3">3.1.3.86</ecNumber>
    </recommendedName>
    <alternativeName>
        <fullName evidence="15">72 kDa inositol polyphosphate 5-phosphatase</fullName>
    </alternativeName>
    <alternativeName>
        <fullName evidence="14">Inositol polyphosphate-5-phosphatase E</fullName>
    </alternativeName>
    <alternativeName>
        <fullName evidence="13">Phosphatidylinositol 4,5-bisphosphate 5-phosphatase</fullName>
    </alternativeName>
    <alternativeName>
        <fullName evidence="16">Phosphatidylinositol-3,4,5-trisphosphate 5-phosphatase</fullName>
    </alternativeName>
</protein>
<evidence type="ECO:0000313" key="20">
    <source>
        <dbReference type="RefSeq" id="XP_007521517.1"/>
    </source>
</evidence>
<comment type="catalytic activity">
    <reaction evidence="8">
        <text>a 1,2-diacyl-sn-glycero-3-phospho-(1D-myo-inositol-3,4,5-trisphosphate) + H2O = a 1,2-diacyl-sn-glycero-3-phospho-(1D-myo-inositol-3,4-bisphosphate) + phosphate</text>
        <dbReference type="Rhea" id="RHEA:25528"/>
        <dbReference type="ChEBI" id="CHEBI:15377"/>
        <dbReference type="ChEBI" id="CHEBI:43474"/>
        <dbReference type="ChEBI" id="CHEBI:57658"/>
        <dbReference type="ChEBI" id="CHEBI:57836"/>
        <dbReference type="EC" id="3.1.3.86"/>
    </reaction>
    <physiologicalReaction direction="left-to-right" evidence="8">
        <dbReference type="Rhea" id="RHEA:25529"/>
    </physiologicalReaction>
</comment>
<dbReference type="AlphaFoldDB" id="A0A1S2ZM74"/>
<dbReference type="RefSeq" id="XP_007521517.1">
    <property type="nucleotide sequence ID" value="XM_007521455.3"/>
</dbReference>
<reference evidence="20" key="1">
    <citation type="submission" date="2025-08" db="UniProtKB">
        <authorList>
            <consortium name="RefSeq"/>
        </authorList>
    </citation>
    <scope>IDENTIFICATION</scope>
</reference>
<dbReference type="GO" id="GO:0004439">
    <property type="term" value="F:phosphatidylinositol-4,5-bisphosphate 5-phosphatase activity"/>
    <property type="evidence" value="ECO:0007669"/>
    <property type="project" value="UniProtKB-EC"/>
</dbReference>
<dbReference type="GO" id="GO:0004445">
    <property type="term" value="F:inositol-polyphosphate 5-phosphatase activity"/>
    <property type="evidence" value="ECO:0007669"/>
    <property type="project" value="InterPro"/>
</dbReference>
<feature type="compositionally biased region" description="Polar residues" evidence="17">
    <location>
        <begin position="35"/>
        <end position="47"/>
    </location>
</feature>
<accession>A0A1S2ZM74</accession>
<sequence>MPARLWSLGYSEPAPQQPEDTMFKGWLPNTDKDLTSNPGSPPTSNCQGPEKSPALPSNISAKSHDDPQTKAKLFAPKPPPMRPRLERALSLDEKSWRRRRFRTSQEDLDSQNGTSPSRGSLKEEPSGPSTHCGPLPCLSTSLQEIPTSRRAPSNAGGNPTSWGSCLSGMISTSLDVLHRDGVGSTPRLASMLAPRSLPAMDLNVTSDSLRTANKVDANHADYKLGLQARLFRAHSSLGPGLPPSPLSFDNCSLRSAKSSFSLLAPIRAKDVRSRSYLEGSLLASGALMGAEELARYFPDRNLALFVATWNMQGQKELPTNLDELLLPAEADFAQDLYVVGVQEGCSDRREWETRLQETLGPHYVMLYSTAHGALYMSVLIRRDLIWFCSEVESSTVTTRIVSQIKTKGALGVSFTFFGTSFLFITSHFTSGDGKVNERLLDYTKTVQGLTLPKNVPETSPYRSDSADVTSRFDGVFWFGDFNFRLSSGRAAVEAILKQDVGARVPALLQHDQLTREMRKGSIFKSFQEPDIHFLPSYKFDIGKDSYDTTSKQRTPSYTDRVLYRSRHKDDICALKYASCPGVKTSDHRPVYGLFRVKVRPGRDNIPLAAGKFDRELYLLGIKRRISKEIQRQQALKSQNSSAICTVS</sequence>
<evidence type="ECO:0000256" key="8">
    <source>
        <dbReference type="ARBA" id="ARBA00023377"/>
    </source>
</evidence>
<dbReference type="Proteomes" id="UP001652624">
    <property type="component" value="Chromosome 10"/>
</dbReference>
<evidence type="ECO:0000256" key="16">
    <source>
        <dbReference type="ARBA" id="ARBA00083336"/>
    </source>
</evidence>
<dbReference type="Gene3D" id="3.60.10.10">
    <property type="entry name" value="Endonuclease/exonuclease/phosphatase"/>
    <property type="match status" value="1"/>
</dbReference>
<dbReference type="OrthoDB" id="2248459at2759"/>
<comment type="catalytic activity">
    <reaction evidence="10">
        <text>a 1,2-diacyl-sn-glycero-3-phospho-(1D-myo-inositol-3,5-bisphosphate) + H2O = a 1,2-diacyl-sn-glycero-3-phospho-(1D-myo-inositol-3-phosphate) + phosphate</text>
        <dbReference type="Rhea" id="RHEA:32955"/>
        <dbReference type="ChEBI" id="CHEBI:15377"/>
        <dbReference type="ChEBI" id="CHEBI:43474"/>
        <dbReference type="ChEBI" id="CHEBI:57923"/>
        <dbReference type="ChEBI" id="CHEBI:58088"/>
    </reaction>
    <physiologicalReaction direction="left-to-right" evidence="10">
        <dbReference type="Rhea" id="RHEA:32956"/>
    </physiologicalReaction>
</comment>
<evidence type="ECO:0000256" key="2">
    <source>
        <dbReference type="ARBA" id="ARBA00004344"/>
    </source>
</evidence>
<gene>
    <name evidence="20" type="primary">INPP5E</name>
</gene>
<evidence type="ECO:0000256" key="4">
    <source>
        <dbReference type="ARBA" id="ARBA00013044"/>
    </source>
</evidence>
<dbReference type="PANTHER" id="PTHR46625">
    <property type="entry name" value="72 KDA INOSITOL POLYPHOSPHATE 5-PHOSPHATASE"/>
    <property type="match status" value="1"/>
</dbReference>
<dbReference type="InterPro" id="IPR042478">
    <property type="entry name" value="INPP5E"/>
</dbReference>
<evidence type="ECO:0000256" key="10">
    <source>
        <dbReference type="ARBA" id="ARBA00052324"/>
    </source>
</evidence>
<dbReference type="PANTHER" id="PTHR46625:SF1">
    <property type="entry name" value="PHOSPHATIDYLINOSITOL POLYPHOSPHATE 5-PHOSPHATASE TYPE IV"/>
    <property type="match status" value="1"/>
</dbReference>
<dbReference type="FunCoup" id="A0A1S2ZM74">
    <property type="interactions" value="2651"/>
</dbReference>
<evidence type="ECO:0000256" key="7">
    <source>
        <dbReference type="ARBA" id="ARBA00023273"/>
    </source>
</evidence>
<evidence type="ECO:0000256" key="1">
    <source>
        <dbReference type="ARBA" id="ARBA00004138"/>
    </source>
</evidence>
<dbReference type="EC" id="3.1.3.86" evidence="3"/>
<feature type="domain" description="Inositol polyphosphate-related phosphatase" evidence="18">
    <location>
        <begin position="300"/>
        <end position="602"/>
    </location>
</feature>
<keyword evidence="7" id="KW-0966">Cell projection</keyword>